<name>A0A0F9CSG1_9ZZZZ</name>
<feature type="non-terminal residue" evidence="4">
    <location>
        <position position="584"/>
    </location>
</feature>
<organism evidence="4">
    <name type="scientific">marine sediment metagenome</name>
    <dbReference type="NCBI Taxonomy" id="412755"/>
    <lineage>
        <taxon>unclassified sequences</taxon>
        <taxon>metagenomes</taxon>
        <taxon>ecological metagenomes</taxon>
    </lineage>
</organism>
<dbReference type="InterPro" id="IPR009081">
    <property type="entry name" value="PP-bd_ACP"/>
</dbReference>
<dbReference type="InterPro" id="IPR001242">
    <property type="entry name" value="Condensation_dom"/>
</dbReference>
<feature type="non-terminal residue" evidence="4">
    <location>
        <position position="1"/>
    </location>
</feature>
<sequence>IWQEVLGLEQVGIHDNFFRIGGDSIISIQLVSRLRRAGFELQVKVIFDAPTVAQLAVVLEQSQAAALIVAEQGTLTGSFGLLPIQQWFFDQHWAAPQHWNQAFMLRIPASIDTTAIADAIQHLAQYHDSLRCRFEATSQGYQQHYRDSDHGIMAPLQQHDVSRYDDDSLHTLLSDYQRGFDYHQGPLWQAIHLTGYADGSARLLFAFHHLIIDAVSWRIISDDMQALLTGQSLPDKTSSYRQWTQAVQQYAETHVDETAYWADVLRDPMTLPAPQQPHTAQLRLSNAQTTRLLQQANGGYHTEINDLLLTALALALHDTFGEADCPITLEGHGREAIDPTLDVSRTVGWFTTMYPVRLAVQADLADTLIATKEMLRAIPRKGLGFGALSQQGVWDSTLPPISFNYLGQLDNGTANNNRDGMDWQITADACGEMVSPSNRGDLLLNINGAVQQGVLQLSVLSQLDPTQTQRFTESFQAALETVIDHSCTQAKAGGIKTPSDYSVKNLSLSRLRALESCYGAAGNTIAAIYPANSLQQGFIVHQLRQPEDDAYRVQLLLDYHHALDINAYQEAWRLASQRYPILRT</sequence>
<dbReference type="InterPro" id="IPR036736">
    <property type="entry name" value="ACP-like_sf"/>
</dbReference>
<gene>
    <name evidence="4" type="ORF">LCGC14_2286160</name>
</gene>
<comment type="caution">
    <text evidence="4">The sequence shown here is derived from an EMBL/GenBank/DDBJ whole genome shotgun (WGS) entry which is preliminary data.</text>
</comment>
<dbReference type="EMBL" id="LAZR01031918">
    <property type="protein sequence ID" value="KKL52368.1"/>
    <property type="molecule type" value="Genomic_DNA"/>
</dbReference>
<evidence type="ECO:0000259" key="3">
    <source>
        <dbReference type="PROSITE" id="PS50075"/>
    </source>
</evidence>
<dbReference type="PANTHER" id="PTHR45398:SF1">
    <property type="entry name" value="ENZYME, PUTATIVE (JCVI)-RELATED"/>
    <property type="match status" value="1"/>
</dbReference>
<dbReference type="PANTHER" id="PTHR45398">
    <property type="match status" value="1"/>
</dbReference>
<dbReference type="Gene3D" id="1.10.1200.10">
    <property type="entry name" value="ACP-like"/>
    <property type="match status" value="1"/>
</dbReference>
<dbReference type="NCBIfam" id="TIGR01720">
    <property type="entry name" value="NRPS-para261"/>
    <property type="match status" value="1"/>
</dbReference>
<dbReference type="InterPro" id="IPR010060">
    <property type="entry name" value="NRPS_synth"/>
</dbReference>
<accession>A0A0F9CSG1</accession>
<dbReference type="Gene3D" id="3.30.559.30">
    <property type="entry name" value="Nonribosomal peptide synthetase, condensation domain"/>
    <property type="match status" value="1"/>
</dbReference>
<dbReference type="Pfam" id="PF00668">
    <property type="entry name" value="Condensation"/>
    <property type="match status" value="1"/>
</dbReference>
<dbReference type="Pfam" id="PF00550">
    <property type="entry name" value="PP-binding"/>
    <property type="match status" value="1"/>
</dbReference>
<protein>
    <recommendedName>
        <fullName evidence="3">Carrier domain-containing protein</fullName>
    </recommendedName>
</protein>
<dbReference type="SUPFAM" id="SSF47336">
    <property type="entry name" value="ACP-like"/>
    <property type="match status" value="1"/>
</dbReference>
<reference evidence="4" key="1">
    <citation type="journal article" date="2015" name="Nature">
        <title>Complex archaea that bridge the gap between prokaryotes and eukaryotes.</title>
        <authorList>
            <person name="Spang A."/>
            <person name="Saw J.H."/>
            <person name="Jorgensen S.L."/>
            <person name="Zaremba-Niedzwiedzka K."/>
            <person name="Martijn J."/>
            <person name="Lind A.E."/>
            <person name="van Eijk R."/>
            <person name="Schleper C."/>
            <person name="Guy L."/>
            <person name="Ettema T.J."/>
        </authorList>
    </citation>
    <scope>NUCLEOTIDE SEQUENCE</scope>
</reference>
<dbReference type="PROSITE" id="PS50075">
    <property type="entry name" value="CARRIER"/>
    <property type="match status" value="1"/>
</dbReference>
<dbReference type="SUPFAM" id="SSF52777">
    <property type="entry name" value="CoA-dependent acyltransferases"/>
    <property type="match status" value="3"/>
</dbReference>
<keyword evidence="1" id="KW-0596">Phosphopantetheine</keyword>
<dbReference type="InterPro" id="IPR023213">
    <property type="entry name" value="CAT-like_dom_sf"/>
</dbReference>
<proteinExistence type="predicted"/>
<dbReference type="PROSITE" id="PS00012">
    <property type="entry name" value="PHOSPHOPANTETHEINE"/>
    <property type="match status" value="1"/>
</dbReference>
<evidence type="ECO:0000313" key="4">
    <source>
        <dbReference type="EMBL" id="KKL52368.1"/>
    </source>
</evidence>
<keyword evidence="2" id="KW-0597">Phosphoprotein</keyword>
<dbReference type="InterPro" id="IPR006162">
    <property type="entry name" value="Ppantetheine_attach_site"/>
</dbReference>
<dbReference type="GO" id="GO:0003824">
    <property type="term" value="F:catalytic activity"/>
    <property type="evidence" value="ECO:0007669"/>
    <property type="project" value="InterPro"/>
</dbReference>
<evidence type="ECO:0000256" key="1">
    <source>
        <dbReference type="ARBA" id="ARBA00022450"/>
    </source>
</evidence>
<evidence type="ECO:0000256" key="2">
    <source>
        <dbReference type="ARBA" id="ARBA00022553"/>
    </source>
</evidence>
<feature type="domain" description="Carrier" evidence="3">
    <location>
        <begin position="1"/>
        <end position="63"/>
    </location>
</feature>
<dbReference type="AlphaFoldDB" id="A0A0F9CSG1"/>
<dbReference type="Gene3D" id="3.30.559.10">
    <property type="entry name" value="Chloramphenicol acetyltransferase-like domain"/>
    <property type="match status" value="2"/>
</dbReference>
<dbReference type="FunFam" id="1.10.1200.10:FF:000005">
    <property type="entry name" value="Nonribosomal peptide synthetase 1"/>
    <property type="match status" value="1"/>
</dbReference>